<organism evidence="12 13">
    <name type="scientific">Mesoplasma syrphidae</name>
    <dbReference type="NCBI Taxonomy" id="225999"/>
    <lineage>
        <taxon>Bacteria</taxon>
        <taxon>Bacillati</taxon>
        <taxon>Mycoplasmatota</taxon>
        <taxon>Mollicutes</taxon>
        <taxon>Entomoplasmatales</taxon>
        <taxon>Entomoplasmataceae</taxon>
        <taxon>Mesoplasma</taxon>
    </lineage>
</organism>
<dbReference type="InterPro" id="IPR045082">
    <property type="entry name" value="ATP_syn_F0_a_bact/chloroplast"/>
</dbReference>
<keyword evidence="7 11" id="KW-1133">Transmembrane helix</keyword>
<evidence type="ECO:0000256" key="5">
    <source>
        <dbReference type="ARBA" id="ARBA00022692"/>
    </source>
</evidence>
<dbReference type="GO" id="GO:0042777">
    <property type="term" value="P:proton motive force-driven plasma membrane ATP synthesis"/>
    <property type="evidence" value="ECO:0007669"/>
    <property type="project" value="TreeGrafter"/>
</dbReference>
<evidence type="ECO:0000256" key="11">
    <source>
        <dbReference type="SAM" id="Phobius"/>
    </source>
</evidence>
<evidence type="ECO:0000256" key="1">
    <source>
        <dbReference type="ARBA" id="ARBA00004141"/>
    </source>
</evidence>
<accession>A0A2K9CA27</accession>
<keyword evidence="13" id="KW-1185">Reference proteome</keyword>
<keyword evidence="3" id="KW-0813">Transport</keyword>
<dbReference type="Pfam" id="PF00119">
    <property type="entry name" value="ATP-synt_A"/>
    <property type="match status" value="1"/>
</dbReference>
<dbReference type="SUPFAM" id="SSF81336">
    <property type="entry name" value="F1F0 ATP synthase subunit A"/>
    <property type="match status" value="1"/>
</dbReference>
<feature type="transmembrane region" description="Helical" evidence="11">
    <location>
        <begin position="80"/>
        <end position="102"/>
    </location>
</feature>
<proteinExistence type="inferred from homology"/>
<sequence>MLFTSLKEEIEGNLWALSNQLTSIILTTIVICTISIIYNVKIRAHKEGEELSGFLVLVDMFVSSVENLVVSIMGRKYRVLTPYAMFIILYICVGSLFALLGIESQTTSYTVTLSMGFVTFVMIYYFGFKYQKAAYLKRYLNPIEIFTQFTPLLSISFRLFGNLLGGSIIMGLVYALFIGMQASWGGTSTVDGHIWPNWDFWNPMYQPDTWKQQYIYFWSGLNIFTTVVTPFLHMYFDLFDAVIQSIVFIMLTLSYWSEAMGDLTEDDLTTTTRARKSSKLIELKNRGTVQTV</sequence>
<evidence type="ECO:0000256" key="8">
    <source>
        <dbReference type="ARBA" id="ARBA00023065"/>
    </source>
</evidence>
<dbReference type="PANTHER" id="PTHR42823">
    <property type="entry name" value="ATP SYNTHASE SUBUNIT A, CHLOROPLASTIC"/>
    <property type="match status" value="1"/>
</dbReference>
<keyword evidence="10" id="KW-0066">ATP synthesis</keyword>
<evidence type="ECO:0000256" key="4">
    <source>
        <dbReference type="ARBA" id="ARBA00022547"/>
    </source>
</evidence>
<keyword evidence="9 11" id="KW-0472">Membrane</keyword>
<keyword evidence="6" id="KW-0375">Hydrogen ion transport</keyword>
<dbReference type="KEGG" id="msyr:CXP39_03680"/>
<dbReference type="PROSITE" id="PS00449">
    <property type="entry name" value="ATPASE_A"/>
    <property type="match status" value="1"/>
</dbReference>
<evidence type="ECO:0000256" key="3">
    <source>
        <dbReference type="ARBA" id="ARBA00022448"/>
    </source>
</evidence>
<dbReference type="GO" id="GO:0005886">
    <property type="term" value="C:plasma membrane"/>
    <property type="evidence" value="ECO:0007669"/>
    <property type="project" value="TreeGrafter"/>
</dbReference>
<keyword evidence="8" id="KW-0406">Ion transport</keyword>
<dbReference type="NCBIfam" id="NF004485">
    <property type="entry name" value="PRK05815.3-3"/>
    <property type="match status" value="1"/>
</dbReference>
<evidence type="ECO:0000256" key="9">
    <source>
        <dbReference type="ARBA" id="ARBA00023136"/>
    </source>
</evidence>
<evidence type="ECO:0000256" key="7">
    <source>
        <dbReference type="ARBA" id="ARBA00022989"/>
    </source>
</evidence>
<reference evidence="12 13" key="1">
    <citation type="submission" date="2017-12" db="EMBL/GenBank/DDBJ databases">
        <title>Mesoplasma syrphidae YJS, Complete Genome.</title>
        <authorList>
            <person name="Knight T.F."/>
            <person name="Citino T."/>
            <person name="Rubinstein R."/>
            <person name="Neuschaefer Z."/>
        </authorList>
    </citation>
    <scope>NUCLEOTIDE SEQUENCE [LARGE SCALE GENOMIC DNA]</scope>
    <source>
        <strain evidence="12 13">YJS</strain>
    </source>
</reference>
<dbReference type="Proteomes" id="UP000233419">
    <property type="component" value="Chromosome"/>
</dbReference>
<dbReference type="CDD" id="cd00310">
    <property type="entry name" value="ATP-synt_Fo_a_6"/>
    <property type="match status" value="1"/>
</dbReference>
<feature type="transmembrane region" description="Helical" evidence="11">
    <location>
        <begin position="20"/>
        <end position="40"/>
    </location>
</feature>
<keyword evidence="5 11" id="KW-0812">Transmembrane</keyword>
<dbReference type="GO" id="GO:0045259">
    <property type="term" value="C:proton-transporting ATP synthase complex"/>
    <property type="evidence" value="ECO:0007669"/>
    <property type="project" value="UniProtKB-KW"/>
</dbReference>
<evidence type="ECO:0000313" key="12">
    <source>
        <dbReference type="EMBL" id="AUF83865.1"/>
    </source>
</evidence>
<dbReference type="InterPro" id="IPR035908">
    <property type="entry name" value="F0_ATP_A_sf"/>
</dbReference>
<feature type="transmembrane region" description="Helical" evidence="11">
    <location>
        <begin position="109"/>
        <end position="128"/>
    </location>
</feature>
<keyword evidence="4" id="KW-0138">CF(0)</keyword>
<protein>
    <submittedName>
        <fullName evidence="12">F0F1 ATP synthase subunit A</fullName>
    </submittedName>
</protein>
<evidence type="ECO:0000313" key="13">
    <source>
        <dbReference type="Proteomes" id="UP000233419"/>
    </source>
</evidence>
<feature type="transmembrane region" description="Helical" evidence="11">
    <location>
        <begin position="159"/>
        <end position="178"/>
    </location>
</feature>
<evidence type="ECO:0000256" key="6">
    <source>
        <dbReference type="ARBA" id="ARBA00022781"/>
    </source>
</evidence>
<dbReference type="GO" id="GO:0046933">
    <property type="term" value="F:proton-transporting ATP synthase activity, rotational mechanism"/>
    <property type="evidence" value="ECO:0007669"/>
    <property type="project" value="TreeGrafter"/>
</dbReference>
<comment type="similarity">
    <text evidence="2">Belongs to the ATPase A chain family.</text>
</comment>
<dbReference type="OrthoDB" id="9789241at2"/>
<dbReference type="AlphaFoldDB" id="A0A2K9CA27"/>
<dbReference type="PANTHER" id="PTHR42823:SF3">
    <property type="entry name" value="ATP SYNTHASE SUBUNIT A, CHLOROPLASTIC"/>
    <property type="match status" value="1"/>
</dbReference>
<evidence type="ECO:0000256" key="10">
    <source>
        <dbReference type="ARBA" id="ARBA00023310"/>
    </source>
</evidence>
<dbReference type="Gene3D" id="1.20.120.220">
    <property type="entry name" value="ATP synthase, F0 complex, subunit A"/>
    <property type="match status" value="1"/>
</dbReference>
<dbReference type="InterPro" id="IPR000568">
    <property type="entry name" value="ATP_synth_F0_asu"/>
</dbReference>
<gene>
    <name evidence="12" type="ORF">CXP39_03680</name>
</gene>
<feature type="transmembrane region" description="Helical" evidence="11">
    <location>
        <begin position="214"/>
        <end position="232"/>
    </location>
</feature>
<dbReference type="EMBL" id="CP025257">
    <property type="protein sequence ID" value="AUF83865.1"/>
    <property type="molecule type" value="Genomic_DNA"/>
</dbReference>
<dbReference type="InterPro" id="IPR023011">
    <property type="entry name" value="ATP_synth_F0_asu_AS"/>
</dbReference>
<evidence type="ECO:0000256" key="2">
    <source>
        <dbReference type="ARBA" id="ARBA00006810"/>
    </source>
</evidence>
<comment type="subcellular location">
    <subcellularLocation>
        <location evidence="1">Membrane</location>
        <topology evidence="1">Multi-pass membrane protein</topology>
    </subcellularLocation>
</comment>
<name>A0A2K9CA27_9MOLU</name>
<dbReference type="RefSeq" id="WP_051591877.1">
    <property type="nucleotide sequence ID" value="NZ_CP025257.1"/>
</dbReference>